<dbReference type="PANTHER" id="PTHR43384:SF10">
    <property type="entry name" value="ATPASE INVOLVED IN CHROMOSOME PARTITIONING, PARA_MIND FAMILY"/>
    <property type="match status" value="1"/>
</dbReference>
<dbReference type="GO" id="GO:0016887">
    <property type="term" value="F:ATP hydrolysis activity"/>
    <property type="evidence" value="ECO:0007669"/>
    <property type="project" value="TreeGrafter"/>
</dbReference>
<keyword evidence="2" id="KW-1185">Reference proteome</keyword>
<dbReference type="PATRIC" id="fig|679936.5.peg.1281"/>
<dbReference type="KEGG" id="sap:Sulac_1223"/>
<dbReference type="GO" id="GO:0051782">
    <property type="term" value="P:negative regulation of cell division"/>
    <property type="evidence" value="ECO:0007669"/>
    <property type="project" value="TreeGrafter"/>
</dbReference>
<organism evidence="1 2">
    <name type="scientific">Sulfobacillus acidophilus (strain ATCC 700253 / DSM 10332 / NAL)</name>
    <dbReference type="NCBI Taxonomy" id="679936"/>
    <lineage>
        <taxon>Bacteria</taxon>
        <taxon>Bacillati</taxon>
        <taxon>Bacillota</taxon>
        <taxon>Clostridia</taxon>
        <taxon>Eubacteriales</taxon>
        <taxon>Clostridiales Family XVII. Incertae Sedis</taxon>
        <taxon>Sulfobacillus</taxon>
    </lineage>
</organism>
<gene>
    <name evidence="1" type="ordered locus">Sulac_1223</name>
</gene>
<protein>
    <submittedName>
        <fullName evidence="1">ATPase involved in chromosome partitioning</fullName>
    </submittedName>
</protein>
<dbReference type="InterPro" id="IPR027417">
    <property type="entry name" value="P-loop_NTPase"/>
</dbReference>
<dbReference type="InterPro" id="IPR050625">
    <property type="entry name" value="ParA/MinD_ATPase"/>
</dbReference>
<dbReference type="STRING" id="679936.Sulac_1223"/>
<dbReference type="HOGENOM" id="CLU_608226_0_0_9"/>
<name>G8TV83_SULAD</name>
<dbReference type="EMBL" id="CP003179">
    <property type="protein sequence ID" value="AEW04723.1"/>
    <property type="molecule type" value="Genomic_DNA"/>
</dbReference>
<evidence type="ECO:0000313" key="1">
    <source>
        <dbReference type="EMBL" id="AEW04723.1"/>
    </source>
</evidence>
<reference evidence="2" key="1">
    <citation type="submission" date="2011-12" db="EMBL/GenBank/DDBJ databases">
        <title>The complete genome of chromosome of Sulfobacillus acidophilus DSM 10332.</title>
        <authorList>
            <person name="Lucas S."/>
            <person name="Han J."/>
            <person name="Lapidus A."/>
            <person name="Bruce D."/>
            <person name="Goodwin L."/>
            <person name="Pitluck S."/>
            <person name="Peters L."/>
            <person name="Kyrpides N."/>
            <person name="Mavromatis K."/>
            <person name="Ivanova N."/>
            <person name="Mikhailova N."/>
            <person name="Chertkov O."/>
            <person name="Saunders E."/>
            <person name="Detter J.C."/>
            <person name="Tapia R."/>
            <person name="Han C."/>
            <person name="Land M."/>
            <person name="Hauser L."/>
            <person name="Markowitz V."/>
            <person name="Cheng J.-F."/>
            <person name="Hugenholtz P."/>
            <person name="Woyke T."/>
            <person name="Wu D."/>
            <person name="Pukall R."/>
            <person name="Gehrich-Schroeter G."/>
            <person name="Schneider S."/>
            <person name="Klenk H.-P."/>
            <person name="Eisen J.A."/>
        </authorList>
    </citation>
    <scope>NUCLEOTIDE SEQUENCE [LARGE SCALE GENOMIC DNA]</scope>
    <source>
        <strain evidence="2">ATCC 700253 / DSM 10332 / NAL</strain>
    </source>
</reference>
<dbReference type="Proteomes" id="UP000005439">
    <property type="component" value="Chromosome"/>
</dbReference>
<proteinExistence type="predicted"/>
<dbReference type="PANTHER" id="PTHR43384">
    <property type="entry name" value="SEPTUM SITE-DETERMINING PROTEIN MIND HOMOLOG, CHLOROPLASTIC-RELATED"/>
    <property type="match status" value="1"/>
</dbReference>
<dbReference type="GO" id="GO:0009898">
    <property type="term" value="C:cytoplasmic side of plasma membrane"/>
    <property type="evidence" value="ECO:0007669"/>
    <property type="project" value="TreeGrafter"/>
</dbReference>
<dbReference type="SUPFAM" id="SSF52540">
    <property type="entry name" value="P-loop containing nucleoside triphosphate hydrolases"/>
    <property type="match status" value="1"/>
</dbReference>
<sequence length="450" mass="50588">MSAILGYALGPIDPPLYQQITETFPAQYLSDWGIREAGATTDAVVANGLQTDVQPWTTLLVTPYLTGQISLSEALTLLKDRWPMLRIAVLAGEDHEALRPFIAKLAAYQIYNILVADNFTFNDLTSLVTTDWPWERIKPFLTVSPADDPPQLTTLPPRIHDHHQPYQASQAIALISGKGGVGKTGLVANLAWASAPWGGFAIDADLTKPSLAWYFRDPGTAWSPDLRELVGRIPELQEWHDSDMEWRVTPRHKQLIRDFLTQCPTITNGVQVMVGWSRTQPVLSMLPPALIAEMIRQAKLLKPIVWVDLPADVYQPFWVDVLRAVDKIVLVTSPDAMTVYETMDVLKKLDVLQIPRSLVTVWVNFGGRGELTPTDIVRRYLHVPLAGTTAYDAKMWHTALTRHQLPAQQHPKIWQNAVRQLTGWDPPRQTVGRQSFWPKIKLFSTPRGVK</sequence>
<evidence type="ECO:0000313" key="2">
    <source>
        <dbReference type="Proteomes" id="UP000005439"/>
    </source>
</evidence>
<reference evidence="1 2" key="2">
    <citation type="journal article" date="2012" name="Stand. Genomic Sci.">
        <title>Complete genome sequence of the moderately thermophilic mineral-sulfide-oxidizing firmicute Sulfobacillus acidophilus type strain (NAL(T)).</title>
        <authorList>
            <person name="Anderson I."/>
            <person name="Chertkov O."/>
            <person name="Chen A."/>
            <person name="Saunders E."/>
            <person name="Lapidus A."/>
            <person name="Nolan M."/>
            <person name="Lucas S."/>
            <person name="Hammon N."/>
            <person name="Deshpande S."/>
            <person name="Cheng J.F."/>
            <person name="Han C."/>
            <person name="Tapia R."/>
            <person name="Goodwin L.A."/>
            <person name="Pitluck S."/>
            <person name="Liolios K."/>
            <person name="Pagani I."/>
            <person name="Ivanova N."/>
            <person name="Mikhailova N."/>
            <person name="Pati A."/>
            <person name="Palaniappan K."/>
            <person name="Land M."/>
            <person name="Pan C."/>
            <person name="Rohde M."/>
            <person name="Pukall R."/>
            <person name="Goker M."/>
            <person name="Detter J.C."/>
            <person name="Woyke T."/>
            <person name="Bristow J."/>
            <person name="Eisen J.A."/>
            <person name="Markowitz V."/>
            <person name="Hugenholtz P."/>
            <person name="Kyrpides N.C."/>
            <person name="Klenk H.P."/>
            <person name="Mavromatis K."/>
        </authorList>
    </citation>
    <scope>NUCLEOTIDE SEQUENCE [LARGE SCALE GENOMIC DNA]</scope>
    <source>
        <strain evidence="2">ATCC 700253 / DSM 10332 / NAL</strain>
    </source>
</reference>
<dbReference type="GO" id="GO:0005524">
    <property type="term" value="F:ATP binding"/>
    <property type="evidence" value="ECO:0007669"/>
    <property type="project" value="TreeGrafter"/>
</dbReference>
<dbReference type="Gene3D" id="3.40.50.300">
    <property type="entry name" value="P-loop containing nucleotide triphosphate hydrolases"/>
    <property type="match status" value="1"/>
</dbReference>
<dbReference type="GO" id="GO:0005829">
    <property type="term" value="C:cytosol"/>
    <property type="evidence" value="ECO:0007669"/>
    <property type="project" value="TreeGrafter"/>
</dbReference>
<dbReference type="AlphaFoldDB" id="G8TV83"/>
<accession>G8TV83</accession>